<dbReference type="Proteomes" id="UP000023152">
    <property type="component" value="Unassembled WGS sequence"/>
</dbReference>
<name>X6NQP2_RETFI</name>
<accession>X6NQP2</accession>
<gene>
    <name evidence="2" type="ORF">RFI_09113</name>
</gene>
<evidence type="ECO:0000313" key="2">
    <source>
        <dbReference type="EMBL" id="ETO28019.1"/>
    </source>
</evidence>
<keyword evidence="3" id="KW-1185">Reference proteome</keyword>
<reference evidence="2 3" key="1">
    <citation type="journal article" date="2013" name="Curr. Biol.">
        <title>The Genome of the Foraminiferan Reticulomyxa filosa.</title>
        <authorList>
            <person name="Glockner G."/>
            <person name="Hulsmann N."/>
            <person name="Schleicher M."/>
            <person name="Noegel A.A."/>
            <person name="Eichinger L."/>
            <person name="Gallinger C."/>
            <person name="Pawlowski J."/>
            <person name="Sierra R."/>
            <person name="Euteneuer U."/>
            <person name="Pillet L."/>
            <person name="Moustafa A."/>
            <person name="Platzer M."/>
            <person name="Groth M."/>
            <person name="Szafranski K."/>
            <person name="Schliwa M."/>
        </authorList>
    </citation>
    <scope>NUCLEOTIDE SEQUENCE [LARGE SCALE GENOMIC DNA]</scope>
</reference>
<protein>
    <submittedName>
        <fullName evidence="2">Uncharacterized protein</fullName>
    </submittedName>
</protein>
<feature type="non-terminal residue" evidence="2">
    <location>
        <position position="1"/>
    </location>
</feature>
<proteinExistence type="predicted"/>
<evidence type="ECO:0000313" key="3">
    <source>
        <dbReference type="Proteomes" id="UP000023152"/>
    </source>
</evidence>
<feature type="region of interest" description="Disordered" evidence="1">
    <location>
        <begin position="65"/>
        <end position="90"/>
    </location>
</feature>
<dbReference type="AlphaFoldDB" id="X6NQP2"/>
<organism evidence="2 3">
    <name type="scientific">Reticulomyxa filosa</name>
    <dbReference type="NCBI Taxonomy" id="46433"/>
    <lineage>
        <taxon>Eukaryota</taxon>
        <taxon>Sar</taxon>
        <taxon>Rhizaria</taxon>
        <taxon>Retaria</taxon>
        <taxon>Foraminifera</taxon>
        <taxon>Monothalamids</taxon>
        <taxon>Reticulomyxidae</taxon>
        <taxon>Reticulomyxa</taxon>
    </lineage>
</organism>
<evidence type="ECO:0000256" key="1">
    <source>
        <dbReference type="SAM" id="MobiDB-lite"/>
    </source>
</evidence>
<dbReference type="EMBL" id="ASPP01006917">
    <property type="protein sequence ID" value="ETO28019.1"/>
    <property type="molecule type" value="Genomic_DNA"/>
</dbReference>
<sequence>KKKKKKKKKKKRILEDIGTKYRGNVANMLRFYQGLDGEYWNNLEVEFKKKRDQLNDYLSSHASTGSANARAHMDLPIPTTTTTNGNDTPQHLDVDFTQDKFARQVSLVHEFDERQLQISRQKKVWFFFFFFLKNLSPLFKKKLTINTKSLDIVARWEVIRMSAEEKQPHGSSVVSTPVETVTITVELVEPSQPVESVDKSVEPKARKHPIADILLDEYDPFEHNNDKKIDVQDYVPTLQQT</sequence>
<comment type="caution">
    <text evidence="2">The sequence shown here is derived from an EMBL/GenBank/DDBJ whole genome shotgun (WGS) entry which is preliminary data.</text>
</comment>